<dbReference type="EMBL" id="CAACVJ010000444">
    <property type="protein sequence ID" value="VEP16792.1"/>
    <property type="molecule type" value="Genomic_DNA"/>
</dbReference>
<protein>
    <submittedName>
        <fullName evidence="1">Uncharacterized protein</fullName>
    </submittedName>
</protein>
<organism evidence="1 2">
    <name type="scientific">Hyella patelloides LEGE 07179</name>
    <dbReference type="NCBI Taxonomy" id="945734"/>
    <lineage>
        <taxon>Bacteria</taxon>
        <taxon>Bacillati</taxon>
        <taxon>Cyanobacteriota</taxon>
        <taxon>Cyanophyceae</taxon>
        <taxon>Pleurocapsales</taxon>
        <taxon>Hyellaceae</taxon>
        <taxon>Hyella</taxon>
    </lineage>
</organism>
<keyword evidence="2" id="KW-1185">Reference proteome</keyword>
<gene>
    <name evidence="1" type="ORF">H1P_4990003</name>
</gene>
<evidence type="ECO:0000313" key="2">
    <source>
        <dbReference type="Proteomes" id="UP000320055"/>
    </source>
</evidence>
<dbReference type="AlphaFoldDB" id="A0A563VZ99"/>
<name>A0A563VZ99_9CYAN</name>
<sequence length="38" mass="4615">MIIAFTAIIAGTYRYQEYQSQVIYPDWKVEQILAWEYI</sequence>
<dbReference type="Proteomes" id="UP000320055">
    <property type="component" value="Unassembled WGS sequence"/>
</dbReference>
<evidence type="ECO:0000313" key="1">
    <source>
        <dbReference type="EMBL" id="VEP16792.1"/>
    </source>
</evidence>
<reference evidence="1 2" key="1">
    <citation type="submission" date="2019-01" db="EMBL/GenBank/DDBJ databases">
        <authorList>
            <person name="Brito A."/>
        </authorList>
    </citation>
    <scope>NUCLEOTIDE SEQUENCE [LARGE SCALE GENOMIC DNA]</scope>
    <source>
        <strain evidence="1">1</strain>
    </source>
</reference>
<accession>A0A563VZ99</accession>
<proteinExistence type="predicted"/>